<keyword evidence="3" id="KW-1185">Reference proteome</keyword>
<accession>A0A6A6UUB8</accession>
<proteinExistence type="predicted"/>
<organism evidence="2 3">
    <name type="scientific">Microthyrium microscopicum</name>
    <dbReference type="NCBI Taxonomy" id="703497"/>
    <lineage>
        <taxon>Eukaryota</taxon>
        <taxon>Fungi</taxon>
        <taxon>Dikarya</taxon>
        <taxon>Ascomycota</taxon>
        <taxon>Pezizomycotina</taxon>
        <taxon>Dothideomycetes</taxon>
        <taxon>Dothideomycetes incertae sedis</taxon>
        <taxon>Microthyriales</taxon>
        <taxon>Microthyriaceae</taxon>
        <taxon>Microthyrium</taxon>
    </lineage>
</organism>
<evidence type="ECO:0000256" key="1">
    <source>
        <dbReference type="SAM" id="MobiDB-lite"/>
    </source>
</evidence>
<dbReference type="EMBL" id="MU004230">
    <property type="protein sequence ID" value="KAF2674648.1"/>
    <property type="molecule type" value="Genomic_DNA"/>
</dbReference>
<dbReference type="OrthoDB" id="1577640at2759"/>
<sequence length="1018" mass="114938">MEGFNISVDRYNALTGNADDTDSSVTSTSSVIRHRMSSSDSELETSAHGLQSVHYYAQSLRQMSSMPLKKDLEVSSAENSQSSNYLGQRKAQVKPVPRKSANPRLGILFPISELLSNFEKKYLPRFKERVIRQSRVETWAPCIHASEQQIRFRLLSLIIQFVDEIAKSQVVETQEYDTKAIHNCAHQLIRLHGAQLLWDLLPFKNLCLEGAGNGTPCREEVRLQGPRNSKTSNVLIQQTIERCALGANQHYRSMFQRICTTFAELLTSEESLCRISDLIRRLYYDSNRKLSDIKLWTWGSITNPNKTPAVITAKFQTGWSAHQFLRGQFPSAKSLPRLGSVLVLSGSVFHAYATTCSEYVEQYWPQTGSFVLLLIQEVYDQSQRSKSSRLSGDPIRISKTDNRCTVAISLSLDDLLEVTATASQDQIIQIAQQLCWMKAALSTPPIENEPLKYADASLEKITDNSNFQGNNGSEHFSYRIRLGFEDLHPVERNSCWIGLFSGAIIARNFPCPERTTQLGLEISIAILSQLVNAPHAVAFDGGVVMKGFSTMLVPTQRDDDLIQWHLVLSNDRNRGLSYREGLEMCKSRLKVDQFELGHLQETRHFIGWCSHVENLAGHKTEIDYENLSYSGAPQAAPLTSRRTSFARHIIDRNTTNVAFGLRDGVYYFRRGGTFPNIISAAERTPILLYDVGQQRGFLLPASDVLLHLERTRLHRDPRMRRRQIRLIRGRNNAETLLLNEELALSNSRDDSFGNLVARHWSIMEFLQQKLYFDQLGFVNTLSHHALLGFEFNAVADETSPIQLKQTLINRQSGGWLDLCREKNVLVLFADGYGDLLRPKKYEDGTYSVCKRFRSLPIGHHHIATTIQMIVQLYEEAGQRLNRRCLTISGMQWNSTGSLFGACPDRRNPSCRCSRVQQISLPNSPGLFGPGPLENNREGAVIYGFEELANCTAISTQQQETERLYSLSNTQIENVDTVSLSTDSIHSLDDIVGLPPSHFAQENQVPLAPSHYMFNPHGA</sequence>
<name>A0A6A6UUB8_9PEZI</name>
<feature type="region of interest" description="Disordered" evidence="1">
    <location>
        <begin position="15"/>
        <end position="44"/>
    </location>
</feature>
<dbReference type="AlphaFoldDB" id="A0A6A6UUB8"/>
<protein>
    <submittedName>
        <fullName evidence="2">Uncharacterized protein</fullName>
    </submittedName>
</protein>
<gene>
    <name evidence="2" type="ORF">BT63DRAFT_16506</name>
</gene>
<dbReference type="Proteomes" id="UP000799302">
    <property type="component" value="Unassembled WGS sequence"/>
</dbReference>
<evidence type="ECO:0000313" key="3">
    <source>
        <dbReference type="Proteomes" id="UP000799302"/>
    </source>
</evidence>
<reference evidence="2" key="1">
    <citation type="journal article" date="2020" name="Stud. Mycol.">
        <title>101 Dothideomycetes genomes: a test case for predicting lifestyles and emergence of pathogens.</title>
        <authorList>
            <person name="Haridas S."/>
            <person name="Albert R."/>
            <person name="Binder M."/>
            <person name="Bloem J."/>
            <person name="Labutti K."/>
            <person name="Salamov A."/>
            <person name="Andreopoulos B."/>
            <person name="Baker S."/>
            <person name="Barry K."/>
            <person name="Bills G."/>
            <person name="Bluhm B."/>
            <person name="Cannon C."/>
            <person name="Castanera R."/>
            <person name="Culley D."/>
            <person name="Daum C."/>
            <person name="Ezra D."/>
            <person name="Gonzalez J."/>
            <person name="Henrissat B."/>
            <person name="Kuo A."/>
            <person name="Liang C."/>
            <person name="Lipzen A."/>
            <person name="Lutzoni F."/>
            <person name="Magnuson J."/>
            <person name="Mondo S."/>
            <person name="Nolan M."/>
            <person name="Ohm R."/>
            <person name="Pangilinan J."/>
            <person name="Park H.-J."/>
            <person name="Ramirez L."/>
            <person name="Alfaro M."/>
            <person name="Sun H."/>
            <person name="Tritt A."/>
            <person name="Yoshinaga Y."/>
            <person name="Zwiers L.-H."/>
            <person name="Turgeon B."/>
            <person name="Goodwin S."/>
            <person name="Spatafora J."/>
            <person name="Crous P."/>
            <person name="Grigoriev I."/>
        </authorList>
    </citation>
    <scope>NUCLEOTIDE SEQUENCE</scope>
    <source>
        <strain evidence="2">CBS 115976</strain>
    </source>
</reference>
<evidence type="ECO:0000313" key="2">
    <source>
        <dbReference type="EMBL" id="KAF2674648.1"/>
    </source>
</evidence>